<gene>
    <name evidence="2" type="ORF">OXH55_08480</name>
</gene>
<proteinExistence type="predicted"/>
<keyword evidence="1" id="KW-1133">Transmembrane helix</keyword>
<sequence>MKKLKAIIILILSLIGIIILSVGSFVLIGAIQAKLFLPQEYIMWIFKSPSSRLVFIYEWYIIFGFAYIFSKDLRSFILRVINSKKSFIKRHKMSFLFTFVILNIVLMYTILYNVTVITNNKIINYTFLSPQGKEYGYNDIVKIDTGVYGKKQYTHSKGDFYYIIQLNDGTKIDLTEMGGAKNDDDPRFIIEKLDSQYVNMGISKVSSMDNFEYCTKHLDKIYTDKIRNILVNIK</sequence>
<dbReference type="RefSeq" id="WP_268049447.1">
    <property type="nucleotide sequence ID" value="NZ_JAPQES010000002.1"/>
</dbReference>
<feature type="transmembrane region" description="Helical" evidence="1">
    <location>
        <begin position="51"/>
        <end position="69"/>
    </location>
</feature>
<evidence type="ECO:0000313" key="2">
    <source>
        <dbReference type="EMBL" id="MCY6370665.1"/>
    </source>
</evidence>
<keyword evidence="1" id="KW-0812">Transmembrane</keyword>
<feature type="transmembrane region" description="Helical" evidence="1">
    <location>
        <begin position="93"/>
        <end position="114"/>
    </location>
</feature>
<dbReference type="EMBL" id="JAPQES010000002">
    <property type="protein sequence ID" value="MCY6370665.1"/>
    <property type="molecule type" value="Genomic_DNA"/>
</dbReference>
<keyword evidence="1" id="KW-0472">Membrane</keyword>
<comment type="caution">
    <text evidence="2">The sequence shown here is derived from an EMBL/GenBank/DDBJ whole genome shotgun (WGS) entry which is preliminary data.</text>
</comment>
<feature type="transmembrane region" description="Helical" evidence="1">
    <location>
        <begin position="7"/>
        <end position="31"/>
    </location>
</feature>
<reference evidence="2" key="1">
    <citation type="submission" date="2022-12" db="EMBL/GenBank/DDBJ databases">
        <authorList>
            <person name="Wang J."/>
        </authorList>
    </citation>
    <scope>NUCLEOTIDE SEQUENCE</scope>
    <source>
        <strain evidence="2">HY-42-06</strain>
    </source>
</reference>
<dbReference type="Proteomes" id="UP001079657">
    <property type="component" value="Unassembled WGS sequence"/>
</dbReference>
<evidence type="ECO:0000313" key="3">
    <source>
        <dbReference type="Proteomes" id="UP001079657"/>
    </source>
</evidence>
<accession>A0ABT4CNN2</accession>
<evidence type="ECO:0000256" key="1">
    <source>
        <dbReference type="SAM" id="Phobius"/>
    </source>
</evidence>
<organism evidence="2 3">
    <name type="scientific">Clostridium ganghwense</name>
    <dbReference type="NCBI Taxonomy" id="312089"/>
    <lineage>
        <taxon>Bacteria</taxon>
        <taxon>Bacillati</taxon>
        <taxon>Bacillota</taxon>
        <taxon>Clostridia</taxon>
        <taxon>Eubacteriales</taxon>
        <taxon>Clostridiaceae</taxon>
        <taxon>Clostridium</taxon>
    </lineage>
</organism>
<name>A0ABT4CNN2_9CLOT</name>
<keyword evidence="3" id="KW-1185">Reference proteome</keyword>
<protein>
    <submittedName>
        <fullName evidence="2">Uncharacterized protein</fullName>
    </submittedName>
</protein>